<sequence length="215" mass="24967">MYEKFMKRFFDFCLSFLALVLLSPIALMICIWIKCDSPGPVFFKQKRVGRARNLFDIYKFRSMLETTPSDCPTHLLKDPQKYITRSGRFLRKTSLDELPQLINILLGHMSFIGPRPALYNQDDLIAEREKYGVHKYRPGLSGWAQVNGRDELPIIEKVAFDKYYVDHCSLLFDIKILLKTITCVFRRTGVVEGCIQQDHVTIEQKDTYSGDVKSL</sequence>
<feature type="domain" description="Bacterial sugar transferase" evidence="2">
    <location>
        <begin position="7"/>
        <end position="185"/>
    </location>
</feature>
<dbReference type="EMBL" id="SMBP01000011">
    <property type="protein sequence ID" value="TCU59126.1"/>
    <property type="molecule type" value="Genomic_DNA"/>
</dbReference>
<comment type="similarity">
    <text evidence="1">Belongs to the bacterial sugar transferase family.</text>
</comment>
<dbReference type="GO" id="GO:0016780">
    <property type="term" value="F:phosphotransferase activity, for other substituted phosphate groups"/>
    <property type="evidence" value="ECO:0007669"/>
    <property type="project" value="TreeGrafter"/>
</dbReference>
<evidence type="ECO:0000313" key="3">
    <source>
        <dbReference type="EMBL" id="TCU59126.1"/>
    </source>
</evidence>
<dbReference type="AlphaFoldDB" id="A0A4R3TD88"/>
<comment type="caution">
    <text evidence="3">The sequence shown here is derived from an EMBL/GenBank/DDBJ whole genome shotgun (WGS) entry which is preliminary data.</text>
</comment>
<evidence type="ECO:0000313" key="4">
    <source>
        <dbReference type="Proteomes" id="UP000295773"/>
    </source>
</evidence>
<accession>A0A4R3TD88</accession>
<dbReference type="PANTHER" id="PTHR30576">
    <property type="entry name" value="COLANIC BIOSYNTHESIS UDP-GLUCOSE LIPID CARRIER TRANSFERASE"/>
    <property type="match status" value="1"/>
</dbReference>
<dbReference type="GeneID" id="73795954"/>
<protein>
    <submittedName>
        <fullName evidence="3">O-antigen biosynthesis protein WbqP</fullName>
    </submittedName>
</protein>
<keyword evidence="4" id="KW-1185">Reference proteome</keyword>
<reference evidence="3 4" key="1">
    <citation type="submission" date="2019-03" db="EMBL/GenBank/DDBJ databases">
        <title>Genomic Encyclopedia of Type Strains, Phase IV (KMG-IV): sequencing the most valuable type-strain genomes for metagenomic binning, comparative biology and taxonomic classification.</title>
        <authorList>
            <person name="Goeker M."/>
        </authorList>
    </citation>
    <scope>NUCLEOTIDE SEQUENCE [LARGE SCALE GENOMIC DNA]</scope>
    <source>
        <strain evidence="3 4">DSM 29481</strain>
    </source>
</reference>
<name>A0A4R3TD88_9FIRM</name>
<gene>
    <name evidence="3" type="ORF">EDD61_11154</name>
</gene>
<evidence type="ECO:0000256" key="1">
    <source>
        <dbReference type="ARBA" id="ARBA00006464"/>
    </source>
</evidence>
<dbReference type="InterPro" id="IPR003362">
    <property type="entry name" value="Bact_transf"/>
</dbReference>
<evidence type="ECO:0000259" key="2">
    <source>
        <dbReference type="Pfam" id="PF02397"/>
    </source>
</evidence>
<organism evidence="3 4">
    <name type="scientific">Longicatena caecimuris</name>
    <dbReference type="NCBI Taxonomy" id="1796635"/>
    <lineage>
        <taxon>Bacteria</taxon>
        <taxon>Bacillati</taxon>
        <taxon>Bacillota</taxon>
        <taxon>Erysipelotrichia</taxon>
        <taxon>Erysipelotrichales</taxon>
        <taxon>Erysipelotrichaceae</taxon>
        <taxon>Longicatena</taxon>
    </lineage>
</organism>
<dbReference type="Proteomes" id="UP000295773">
    <property type="component" value="Unassembled WGS sequence"/>
</dbReference>
<dbReference type="PANTHER" id="PTHR30576:SF10">
    <property type="entry name" value="SLL5057 PROTEIN"/>
    <property type="match status" value="1"/>
</dbReference>
<dbReference type="RefSeq" id="WP_008687827.1">
    <property type="nucleotide sequence ID" value="NZ_AP024510.1"/>
</dbReference>
<proteinExistence type="inferred from homology"/>
<dbReference type="Pfam" id="PF02397">
    <property type="entry name" value="Bac_transf"/>
    <property type="match status" value="1"/>
</dbReference>